<proteinExistence type="predicted"/>
<evidence type="ECO:0000313" key="2">
    <source>
        <dbReference type="Proteomes" id="UP000727407"/>
    </source>
</evidence>
<dbReference type="AlphaFoldDB" id="A0A8J4UEH7"/>
<dbReference type="EMBL" id="QNUK01000018">
    <property type="protein sequence ID" value="KAF5907888.1"/>
    <property type="molecule type" value="Genomic_DNA"/>
</dbReference>
<keyword evidence="2" id="KW-1185">Reference proteome</keyword>
<dbReference type="Proteomes" id="UP000727407">
    <property type="component" value="Unassembled WGS sequence"/>
</dbReference>
<organism evidence="1 2">
    <name type="scientific">Clarias magur</name>
    <name type="common">Asian catfish</name>
    <name type="synonym">Macropteronotus magur</name>
    <dbReference type="NCBI Taxonomy" id="1594786"/>
    <lineage>
        <taxon>Eukaryota</taxon>
        <taxon>Metazoa</taxon>
        <taxon>Chordata</taxon>
        <taxon>Craniata</taxon>
        <taxon>Vertebrata</taxon>
        <taxon>Euteleostomi</taxon>
        <taxon>Actinopterygii</taxon>
        <taxon>Neopterygii</taxon>
        <taxon>Teleostei</taxon>
        <taxon>Ostariophysi</taxon>
        <taxon>Siluriformes</taxon>
        <taxon>Clariidae</taxon>
        <taxon>Clarias</taxon>
    </lineage>
</organism>
<comment type="caution">
    <text evidence="1">The sequence shown here is derived from an EMBL/GenBank/DDBJ whole genome shotgun (WGS) entry which is preliminary data.</text>
</comment>
<protein>
    <submittedName>
        <fullName evidence="1">Uncharacterized protein</fullName>
    </submittedName>
</protein>
<name>A0A8J4UEH7_CLAMG</name>
<accession>A0A8J4UEH7</accession>
<reference evidence="1" key="1">
    <citation type="submission" date="2020-07" db="EMBL/GenBank/DDBJ databases">
        <title>Clarias magur genome sequencing, assembly and annotation.</title>
        <authorList>
            <person name="Kushwaha B."/>
            <person name="Kumar R."/>
            <person name="Das P."/>
            <person name="Joshi C.G."/>
            <person name="Kumar D."/>
            <person name="Nagpure N.S."/>
            <person name="Pandey M."/>
            <person name="Agarwal S."/>
            <person name="Srivastava S."/>
            <person name="Singh M."/>
            <person name="Sahoo L."/>
            <person name="Jayasankar P."/>
            <person name="Meher P.K."/>
            <person name="Koringa P.G."/>
            <person name="Iquebal M.A."/>
            <person name="Das S.P."/>
            <person name="Bit A."/>
            <person name="Patnaik S."/>
            <person name="Patel N."/>
            <person name="Shah T.M."/>
            <person name="Hinsu A."/>
            <person name="Jena J.K."/>
        </authorList>
    </citation>
    <scope>NUCLEOTIDE SEQUENCE</scope>
    <source>
        <strain evidence="1">CIFAMagur01</strain>
        <tissue evidence="1">Testis</tissue>
    </source>
</reference>
<evidence type="ECO:0000313" key="1">
    <source>
        <dbReference type="EMBL" id="KAF5907888.1"/>
    </source>
</evidence>
<sequence length="55" mass="5922">MRGNSRGLPSQPDFNWVLFNAAVNQCTNSGDTSTTPVAQYSHTVAEHCKAVVLLS</sequence>
<gene>
    <name evidence="1" type="ORF">DAT39_002440</name>
</gene>